<dbReference type="HAMAP" id="MF_01080">
    <property type="entry name" value="TruB_bact"/>
    <property type="match status" value="1"/>
</dbReference>
<evidence type="ECO:0000256" key="5">
    <source>
        <dbReference type="HAMAP-Rule" id="MF_01080"/>
    </source>
</evidence>
<dbReference type="NCBIfam" id="TIGR00431">
    <property type="entry name" value="TruB"/>
    <property type="match status" value="1"/>
</dbReference>
<sequence length="383" mass="39186">MGKKQKPEELEVGSGLVLVDKPAGLTSHDVVGKIRKLAGTRKVGHAGTLDPMATGVLVVGINRATRLLTHIVGVDKTYTATVRLGQSTSTDDAEGEILQTRFASAVTPQDITAEIAKLTGAIQQVPATVSAIKVDGQRAHARARAGEEVALKSRSVTVHHFEVFDIRRIDGGKLIDVDIEVRVSSGTYVRALARDLGEALDVGGHLTALRRTAVGSYSIDQTLTLDQLGEDFGYIGLAEAAEHLFPKRQLTAEETENLGYGRRITASGTGADPQLTAAFAPDGELVALLIDVPAKKGASASPDAAHAADSESTDYQAKPELVFAITTPTGSAPSGTQGPSDGTSDAGTSGAGTSRAGASGAGTAEAGAPDPGTGVTQPPGAAG</sequence>
<dbReference type="FunFam" id="3.30.2350.10:FF:000011">
    <property type="entry name" value="tRNA pseudouridine synthase B"/>
    <property type="match status" value="1"/>
</dbReference>
<organism evidence="10 11">
    <name type="scientific">Nesterenkonia sandarakina</name>
    <dbReference type="NCBI Taxonomy" id="272918"/>
    <lineage>
        <taxon>Bacteria</taxon>
        <taxon>Bacillati</taxon>
        <taxon>Actinomycetota</taxon>
        <taxon>Actinomycetes</taxon>
        <taxon>Micrococcales</taxon>
        <taxon>Micrococcaceae</taxon>
        <taxon>Nesterenkonia</taxon>
    </lineage>
</organism>
<dbReference type="EC" id="5.4.99.25" evidence="5"/>
<keyword evidence="3 5" id="KW-0819">tRNA processing</keyword>
<dbReference type="AlphaFoldDB" id="A0A2T0YKD9"/>
<dbReference type="SUPFAM" id="SSF88697">
    <property type="entry name" value="PUA domain-like"/>
    <property type="match status" value="1"/>
</dbReference>
<comment type="similarity">
    <text evidence="2 5">Belongs to the pseudouridine synthase TruB family. Type 1 subfamily.</text>
</comment>
<dbReference type="GO" id="GO:0160148">
    <property type="term" value="F:tRNA pseudouridine(55) synthase activity"/>
    <property type="evidence" value="ECO:0007669"/>
    <property type="project" value="UniProtKB-EC"/>
</dbReference>
<dbReference type="InterPro" id="IPR032819">
    <property type="entry name" value="TruB_C"/>
</dbReference>
<dbReference type="PANTHER" id="PTHR13767">
    <property type="entry name" value="TRNA-PSEUDOURIDINE SYNTHASE"/>
    <property type="match status" value="1"/>
</dbReference>
<dbReference type="GO" id="GO:0003723">
    <property type="term" value="F:RNA binding"/>
    <property type="evidence" value="ECO:0007669"/>
    <property type="project" value="InterPro"/>
</dbReference>
<evidence type="ECO:0000259" key="7">
    <source>
        <dbReference type="Pfam" id="PF01509"/>
    </source>
</evidence>
<evidence type="ECO:0000313" key="10">
    <source>
        <dbReference type="EMBL" id="PRZ15650.1"/>
    </source>
</evidence>
<feature type="domain" description="Pseudouridine synthase II N-terminal" evidence="7">
    <location>
        <begin position="35"/>
        <end position="189"/>
    </location>
</feature>
<keyword evidence="4 5" id="KW-0413">Isomerase</keyword>
<feature type="active site" description="Nucleophile" evidence="5">
    <location>
        <position position="50"/>
    </location>
</feature>
<evidence type="ECO:0000256" key="6">
    <source>
        <dbReference type="SAM" id="MobiDB-lite"/>
    </source>
</evidence>
<dbReference type="Pfam" id="PF01509">
    <property type="entry name" value="TruB_N"/>
    <property type="match status" value="1"/>
</dbReference>
<dbReference type="InterPro" id="IPR002501">
    <property type="entry name" value="PsdUridine_synth_N"/>
</dbReference>
<feature type="compositionally biased region" description="Polar residues" evidence="6">
    <location>
        <begin position="326"/>
        <end position="341"/>
    </location>
</feature>
<dbReference type="SUPFAM" id="SSF55120">
    <property type="entry name" value="Pseudouridine synthase"/>
    <property type="match status" value="1"/>
</dbReference>
<feature type="domain" description="tRNA pseudouridylate synthase B C-terminal" evidence="9">
    <location>
        <begin position="190"/>
        <end position="230"/>
    </location>
</feature>
<feature type="compositionally biased region" description="Low complexity" evidence="6">
    <location>
        <begin position="342"/>
        <end position="368"/>
    </location>
</feature>
<dbReference type="InterPro" id="IPR015225">
    <property type="entry name" value="tRNA_psdUridine_synth_fam2_C"/>
</dbReference>
<dbReference type="InterPro" id="IPR015947">
    <property type="entry name" value="PUA-like_sf"/>
</dbReference>
<evidence type="ECO:0000259" key="9">
    <source>
        <dbReference type="Pfam" id="PF16198"/>
    </source>
</evidence>
<protein>
    <recommendedName>
        <fullName evidence="5">tRNA pseudouridine synthase B</fullName>
        <ecNumber evidence="5">5.4.99.25</ecNumber>
    </recommendedName>
    <alternativeName>
        <fullName evidence="5">tRNA pseudouridine(55) synthase</fullName>
        <shortName evidence="5">Psi55 synthase</shortName>
    </alternativeName>
    <alternativeName>
        <fullName evidence="5">tRNA pseudouridylate synthase</fullName>
    </alternativeName>
    <alternativeName>
        <fullName evidence="5">tRNA-uridine isomerase</fullName>
    </alternativeName>
</protein>
<dbReference type="Pfam" id="PF16198">
    <property type="entry name" value="TruB_C_2"/>
    <property type="match status" value="1"/>
</dbReference>
<gene>
    <name evidence="5" type="primary">truB</name>
    <name evidence="10" type="ORF">BCL67_108111</name>
</gene>
<reference evidence="10 11" key="1">
    <citation type="submission" date="2018-03" db="EMBL/GenBank/DDBJ databases">
        <title>Comparative analysis of microorganisms from saline springs in Andes Mountain Range, Colombia.</title>
        <authorList>
            <person name="Rubin E."/>
        </authorList>
    </citation>
    <scope>NUCLEOTIDE SEQUENCE [LARGE SCALE GENOMIC DNA]</scope>
    <source>
        <strain evidence="10 11">CG 35</strain>
    </source>
</reference>
<dbReference type="Pfam" id="PF09142">
    <property type="entry name" value="TruB_C"/>
    <property type="match status" value="1"/>
</dbReference>
<dbReference type="GO" id="GO:0031119">
    <property type="term" value="P:tRNA pseudouridine synthesis"/>
    <property type="evidence" value="ECO:0007669"/>
    <property type="project" value="UniProtKB-UniRule"/>
</dbReference>
<comment type="catalytic activity">
    <reaction evidence="1 5">
        <text>uridine(55) in tRNA = pseudouridine(55) in tRNA</text>
        <dbReference type="Rhea" id="RHEA:42532"/>
        <dbReference type="Rhea" id="RHEA-COMP:10101"/>
        <dbReference type="Rhea" id="RHEA-COMP:10102"/>
        <dbReference type="ChEBI" id="CHEBI:65314"/>
        <dbReference type="ChEBI" id="CHEBI:65315"/>
        <dbReference type="EC" id="5.4.99.25"/>
    </reaction>
</comment>
<dbReference type="Gene3D" id="3.30.2350.10">
    <property type="entry name" value="Pseudouridine synthase"/>
    <property type="match status" value="1"/>
</dbReference>
<feature type="region of interest" description="Disordered" evidence="6">
    <location>
        <begin position="326"/>
        <end position="383"/>
    </location>
</feature>
<proteinExistence type="inferred from homology"/>
<dbReference type="PANTHER" id="PTHR13767:SF2">
    <property type="entry name" value="PSEUDOURIDYLATE SYNTHASE TRUB1"/>
    <property type="match status" value="1"/>
</dbReference>
<evidence type="ECO:0000256" key="3">
    <source>
        <dbReference type="ARBA" id="ARBA00022694"/>
    </source>
</evidence>
<comment type="caution">
    <text evidence="10">The sequence shown here is derived from an EMBL/GenBank/DDBJ whole genome shotgun (WGS) entry which is preliminary data.</text>
</comment>
<feature type="domain" description="tRNA pseudouridine synthase II TruB subfamily 2 C-terminal" evidence="8">
    <location>
        <begin position="245"/>
        <end position="289"/>
    </location>
</feature>
<dbReference type="CDD" id="cd02573">
    <property type="entry name" value="PseudoU_synth_EcTruB"/>
    <property type="match status" value="1"/>
</dbReference>
<name>A0A2T0YKD9_9MICC</name>
<dbReference type="GO" id="GO:1990481">
    <property type="term" value="P:mRNA pseudouridine synthesis"/>
    <property type="evidence" value="ECO:0007669"/>
    <property type="project" value="TreeGrafter"/>
</dbReference>
<evidence type="ECO:0000256" key="4">
    <source>
        <dbReference type="ARBA" id="ARBA00023235"/>
    </source>
</evidence>
<comment type="function">
    <text evidence="5">Responsible for synthesis of pseudouridine from uracil-55 in the psi GC loop of transfer RNAs.</text>
</comment>
<dbReference type="RefSeq" id="WP_219886453.1">
    <property type="nucleotide sequence ID" value="NZ_PVTY01000008.1"/>
</dbReference>
<evidence type="ECO:0000313" key="11">
    <source>
        <dbReference type="Proteomes" id="UP000238217"/>
    </source>
</evidence>
<dbReference type="InterPro" id="IPR020103">
    <property type="entry name" value="PsdUridine_synth_cat_dom_sf"/>
</dbReference>
<dbReference type="InterPro" id="IPR036974">
    <property type="entry name" value="PUA_sf"/>
</dbReference>
<dbReference type="EMBL" id="PVTY01000008">
    <property type="protein sequence ID" value="PRZ15650.1"/>
    <property type="molecule type" value="Genomic_DNA"/>
</dbReference>
<keyword evidence="11" id="KW-1185">Reference proteome</keyword>
<dbReference type="Gene3D" id="2.30.130.10">
    <property type="entry name" value="PUA domain"/>
    <property type="match status" value="1"/>
</dbReference>
<evidence type="ECO:0000259" key="8">
    <source>
        <dbReference type="Pfam" id="PF09142"/>
    </source>
</evidence>
<accession>A0A2T0YKD9</accession>
<dbReference type="InterPro" id="IPR014780">
    <property type="entry name" value="tRNA_psdUridine_synth_TruB"/>
</dbReference>
<evidence type="ECO:0000256" key="1">
    <source>
        <dbReference type="ARBA" id="ARBA00000385"/>
    </source>
</evidence>
<dbReference type="Proteomes" id="UP000238217">
    <property type="component" value="Unassembled WGS sequence"/>
</dbReference>
<evidence type="ECO:0000256" key="2">
    <source>
        <dbReference type="ARBA" id="ARBA00005642"/>
    </source>
</evidence>